<gene>
    <name evidence="7" type="primary">rumA</name>
    <name evidence="7" type="ORF">HMPREF9257_0266</name>
</gene>
<dbReference type="GO" id="GO:0070475">
    <property type="term" value="P:rRNA base methylation"/>
    <property type="evidence" value="ECO:0007669"/>
    <property type="project" value="TreeGrafter"/>
</dbReference>
<evidence type="ECO:0000313" key="8">
    <source>
        <dbReference type="Proteomes" id="UP000005990"/>
    </source>
</evidence>
<comment type="caution">
    <text evidence="7">The sequence shown here is derived from an EMBL/GenBank/DDBJ whole genome shotgun (WGS) entry which is preliminary data.</text>
</comment>
<evidence type="ECO:0000256" key="5">
    <source>
        <dbReference type="PROSITE-ProRule" id="PRU10015"/>
    </source>
</evidence>
<evidence type="ECO:0000256" key="4">
    <source>
        <dbReference type="PROSITE-ProRule" id="PRU01024"/>
    </source>
</evidence>
<dbReference type="InterPro" id="IPR030390">
    <property type="entry name" value="MeTrfase_TrmA_AS"/>
</dbReference>
<dbReference type="FunFam" id="2.40.50.1070:FF:000003">
    <property type="entry name" value="23S rRNA (Uracil-5-)-methyltransferase RumA"/>
    <property type="match status" value="1"/>
</dbReference>
<evidence type="ECO:0000256" key="1">
    <source>
        <dbReference type="ARBA" id="ARBA00022603"/>
    </source>
</evidence>
<feature type="binding site" evidence="4">
    <location>
        <position position="287"/>
    </location>
    <ligand>
        <name>S-adenosyl-L-methionine</name>
        <dbReference type="ChEBI" id="CHEBI:59789"/>
    </ligand>
</feature>
<keyword evidence="1 4" id="KW-0489">Methyltransferase</keyword>
<dbReference type="PROSITE" id="PS50926">
    <property type="entry name" value="TRAM"/>
    <property type="match status" value="1"/>
</dbReference>
<sequence>MQAITFKKNQELEGTVLDLSSQGEGVVKVDGFAFFVAGALPQEIIRFKVIKVGKRFGYGRLLEIMQPSQNRVEIRDNLGSQIGTMTLQHLSYPGQLAFKQKLVQEDFARIGHFTDITVQETLAAPNPWGYRNKAQVPLRQVKGQLETGFFRRLSHDLVPIENFHIQDPVIDQIILMVRDILRDFNLSAYDEKSGKGLLRHLVVKRGHYSGQVMIILVVNGDKLPKQEQVVEKIVAQVPGLVSLILNINRSKGNAILGRQEKVLWGQATYHDQMLGLDFEISGQSFYQVNTPQAEELYRLALAAADLHGHERVLDAYCGIGTISLALAQQAKEVYAMEIVPQAIEMAKFNAQANALTNVHFEAGKAEVILPKWQEQGLDFDVAVVDPPRKGLDRTFVDTLIDLNPGKIVYVSCNPATCARDCAIFAEAGYEVKTIKPVDMFPQTVHVEALVLMTRTN</sequence>
<dbReference type="RefSeq" id="WP_006417689.1">
    <property type="nucleotide sequence ID" value="NZ_AENN01000005.1"/>
</dbReference>
<evidence type="ECO:0000313" key="7">
    <source>
        <dbReference type="EMBL" id="EFR31849.1"/>
    </source>
</evidence>
<dbReference type="EMBL" id="AENN01000005">
    <property type="protein sequence ID" value="EFR31849.1"/>
    <property type="molecule type" value="Genomic_DNA"/>
</dbReference>
<dbReference type="Pfam" id="PF05958">
    <property type="entry name" value="tRNA_U5-meth_tr"/>
    <property type="match status" value="1"/>
</dbReference>
<dbReference type="SUPFAM" id="SSF53335">
    <property type="entry name" value="S-adenosyl-L-methionine-dependent methyltransferases"/>
    <property type="match status" value="1"/>
</dbReference>
<dbReference type="PANTHER" id="PTHR11061:SF30">
    <property type="entry name" value="TRNA (URACIL(54)-C(5))-METHYLTRANSFERASE"/>
    <property type="match status" value="1"/>
</dbReference>
<dbReference type="Gene3D" id="2.40.50.140">
    <property type="entry name" value="Nucleic acid-binding proteins"/>
    <property type="match status" value="1"/>
</dbReference>
<dbReference type="InterPro" id="IPR029063">
    <property type="entry name" value="SAM-dependent_MTases_sf"/>
</dbReference>
<dbReference type="InterPro" id="IPR010280">
    <property type="entry name" value="U5_MeTrfase_fam"/>
</dbReference>
<organism evidence="7 8">
    <name type="scientific">Eremococcus coleocola ACS-139-V-Col8</name>
    <dbReference type="NCBI Taxonomy" id="908337"/>
    <lineage>
        <taxon>Bacteria</taxon>
        <taxon>Bacillati</taxon>
        <taxon>Bacillota</taxon>
        <taxon>Bacilli</taxon>
        <taxon>Lactobacillales</taxon>
        <taxon>Aerococcaceae</taxon>
        <taxon>Eremococcus</taxon>
    </lineage>
</organism>
<keyword evidence="3 4" id="KW-0949">S-adenosyl-L-methionine</keyword>
<dbReference type="Proteomes" id="UP000005990">
    <property type="component" value="Unassembled WGS sequence"/>
</dbReference>
<dbReference type="eggNOG" id="COG2265">
    <property type="taxonomic scope" value="Bacteria"/>
</dbReference>
<feature type="active site" description="Nucleophile" evidence="4">
    <location>
        <position position="412"/>
    </location>
</feature>
<dbReference type="NCBIfam" id="TIGR00479">
    <property type="entry name" value="rumA"/>
    <property type="match status" value="1"/>
</dbReference>
<dbReference type="Gene3D" id="2.40.50.1070">
    <property type="match status" value="1"/>
</dbReference>
<keyword evidence="8" id="KW-1185">Reference proteome</keyword>
<feature type="binding site" evidence="4">
    <location>
        <position position="337"/>
    </location>
    <ligand>
        <name>S-adenosyl-L-methionine</name>
        <dbReference type="ChEBI" id="CHEBI:59789"/>
    </ligand>
</feature>
<dbReference type="OrthoDB" id="9804590at2"/>
<evidence type="ECO:0000256" key="3">
    <source>
        <dbReference type="ARBA" id="ARBA00022691"/>
    </source>
</evidence>
<dbReference type="InterPro" id="IPR030391">
    <property type="entry name" value="MeTrfase_TrmA_CS"/>
</dbReference>
<dbReference type="PANTHER" id="PTHR11061">
    <property type="entry name" value="RNA M5U METHYLTRANSFERASE"/>
    <property type="match status" value="1"/>
</dbReference>
<feature type="binding site" evidence="4">
    <location>
        <position position="385"/>
    </location>
    <ligand>
        <name>S-adenosyl-L-methionine</name>
        <dbReference type="ChEBI" id="CHEBI:59789"/>
    </ligand>
</feature>
<evidence type="ECO:0000259" key="6">
    <source>
        <dbReference type="PROSITE" id="PS50926"/>
    </source>
</evidence>
<dbReference type="PROSITE" id="PS01231">
    <property type="entry name" value="TRMA_2"/>
    <property type="match status" value="1"/>
</dbReference>
<dbReference type="FunFam" id="3.40.50.150:FF:000009">
    <property type="entry name" value="23S rRNA (Uracil(1939)-C(5))-methyltransferase RlmD"/>
    <property type="match status" value="1"/>
</dbReference>
<reference evidence="7 8" key="1">
    <citation type="submission" date="2010-10" db="EMBL/GenBank/DDBJ databases">
        <authorList>
            <person name="Durkin A.S."/>
            <person name="Madupu R."/>
            <person name="Torralba M."/>
            <person name="Gillis M."/>
            <person name="Methe B."/>
            <person name="Sutton G."/>
            <person name="Nelson K.E."/>
        </authorList>
    </citation>
    <scope>NUCLEOTIDE SEQUENCE [LARGE SCALE GENOMIC DNA]</scope>
    <source>
        <strain evidence="7 8">ACS-139-V-Col8</strain>
    </source>
</reference>
<dbReference type="Gene3D" id="3.40.50.150">
    <property type="entry name" value="Vaccinia Virus protein VP39"/>
    <property type="match status" value="1"/>
</dbReference>
<evidence type="ECO:0000256" key="2">
    <source>
        <dbReference type="ARBA" id="ARBA00022679"/>
    </source>
</evidence>
<dbReference type="EC" id="2.1.1.-" evidence="7"/>
<dbReference type="InterPro" id="IPR012340">
    <property type="entry name" value="NA-bd_OB-fold"/>
</dbReference>
<dbReference type="STRING" id="908337.HMPREF9257_0266"/>
<dbReference type="GO" id="GO:0070041">
    <property type="term" value="F:rRNA (uridine-C5-)-methyltransferase activity"/>
    <property type="evidence" value="ECO:0007669"/>
    <property type="project" value="TreeGrafter"/>
</dbReference>
<dbReference type="PROSITE" id="PS51687">
    <property type="entry name" value="SAM_MT_RNA_M5U"/>
    <property type="match status" value="1"/>
</dbReference>
<comment type="similarity">
    <text evidence="4">Belongs to the class I-like SAM-binding methyltransferase superfamily. RNA M5U methyltransferase family.</text>
</comment>
<proteinExistence type="inferred from homology"/>
<dbReference type="AlphaFoldDB" id="E4KMG8"/>
<dbReference type="Pfam" id="PF01938">
    <property type="entry name" value="TRAM"/>
    <property type="match status" value="1"/>
</dbReference>
<keyword evidence="2 4" id="KW-0808">Transferase</keyword>
<protein>
    <submittedName>
        <fullName evidence="7">23S rRNA (Uracil-5-)-methyltransferase RumA</fullName>
        <ecNumber evidence="7">2.1.1.-</ecNumber>
    </submittedName>
</protein>
<accession>E4KMG8</accession>
<dbReference type="PROSITE" id="PS01230">
    <property type="entry name" value="TRMA_1"/>
    <property type="match status" value="1"/>
</dbReference>
<dbReference type="InterPro" id="IPR002792">
    <property type="entry name" value="TRAM_dom"/>
</dbReference>
<dbReference type="SUPFAM" id="SSF50249">
    <property type="entry name" value="Nucleic acid-binding proteins"/>
    <property type="match status" value="1"/>
</dbReference>
<feature type="active site" evidence="5">
    <location>
        <position position="412"/>
    </location>
</feature>
<dbReference type="CDD" id="cd02440">
    <property type="entry name" value="AdoMet_MTases"/>
    <property type="match status" value="1"/>
</dbReference>
<name>E4KMG8_9LACT</name>
<feature type="domain" description="TRAM" evidence="6">
    <location>
        <begin position="5"/>
        <end position="63"/>
    </location>
</feature>
<feature type="binding site" evidence="4">
    <location>
        <position position="316"/>
    </location>
    <ligand>
        <name>S-adenosyl-L-methionine</name>
        <dbReference type="ChEBI" id="CHEBI:59789"/>
    </ligand>
</feature>